<dbReference type="EMBL" id="JAFICZ010000001">
    <property type="protein sequence ID" value="MBP1291671.1"/>
    <property type="molecule type" value="Genomic_DNA"/>
</dbReference>
<sequence>MTTLNASAVTADRLDAALDLIAEVMVLHDRPGFAPYVERLERELAAMQSKDDVMTRARRRLAARGANDNGKSKVAA</sequence>
<evidence type="ECO:0000313" key="1">
    <source>
        <dbReference type="EMBL" id="MBP1291671.1"/>
    </source>
</evidence>
<name>A0A8I1Y4C2_BRAEL</name>
<gene>
    <name evidence="1" type="ORF">JOH49_001424</name>
</gene>
<organism evidence="1 2">
    <name type="scientific">Bradyrhizobium elkanii</name>
    <dbReference type="NCBI Taxonomy" id="29448"/>
    <lineage>
        <taxon>Bacteria</taxon>
        <taxon>Pseudomonadati</taxon>
        <taxon>Pseudomonadota</taxon>
        <taxon>Alphaproteobacteria</taxon>
        <taxon>Hyphomicrobiales</taxon>
        <taxon>Nitrobacteraceae</taxon>
        <taxon>Bradyrhizobium</taxon>
    </lineage>
</organism>
<evidence type="ECO:0000313" key="2">
    <source>
        <dbReference type="Proteomes" id="UP000673383"/>
    </source>
</evidence>
<dbReference type="AlphaFoldDB" id="A0A8I1Y4C2"/>
<comment type="caution">
    <text evidence="1">The sequence shown here is derived from an EMBL/GenBank/DDBJ whole genome shotgun (WGS) entry which is preliminary data.</text>
</comment>
<accession>A0A8I1Y4C2</accession>
<dbReference type="Proteomes" id="UP000673383">
    <property type="component" value="Unassembled WGS sequence"/>
</dbReference>
<reference evidence="1" key="1">
    <citation type="submission" date="2021-02" db="EMBL/GenBank/DDBJ databases">
        <title>Genomic Encyclopedia of Type Strains, Phase IV (KMG-V): Genome sequencing to study the core and pangenomes of soil and plant-associated prokaryotes.</title>
        <authorList>
            <person name="Whitman W."/>
        </authorList>
    </citation>
    <scope>NUCLEOTIDE SEQUENCE</scope>
    <source>
        <strain evidence="1">USDA 406</strain>
    </source>
</reference>
<dbReference type="RefSeq" id="WP_202633237.1">
    <property type="nucleotide sequence ID" value="NZ_JAFICZ010000001.1"/>
</dbReference>
<protein>
    <submittedName>
        <fullName evidence="1">Uncharacterized protein</fullName>
    </submittedName>
</protein>
<proteinExistence type="predicted"/>